<dbReference type="RefSeq" id="WP_256551346.1">
    <property type="nucleotide sequence ID" value="NZ_CP101751.1"/>
</dbReference>
<dbReference type="Proteomes" id="UP001059844">
    <property type="component" value="Chromosome"/>
</dbReference>
<dbReference type="EMBL" id="CP101751">
    <property type="protein sequence ID" value="UUC45658.1"/>
    <property type="molecule type" value="Genomic_DNA"/>
</dbReference>
<name>A0ABY5IS35_9FLAO</name>
<dbReference type="InterPro" id="IPR043022">
    <property type="entry name" value="PngaseF_N_sf"/>
</dbReference>
<dbReference type="Gene3D" id="2.60.120.1570">
    <property type="entry name" value="Peptide-N-glycosidase F, N-terminal domain"/>
    <property type="match status" value="1"/>
</dbReference>
<evidence type="ECO:0000313" key="4">
    <source>
        <dbReference type="Proteomes" id="UP001059844"/>
    </source>
</evidence>
<dbReference type="InterPro" id="IPR014784">
    <property type="entry name" value="Cu2_ascorb_mOase-like_C"/>
</dbReference>
<dbReference type="InterPro" id="IPR008977">
    <property type="entry name" value="PHM/PNGase_F_dom_sf"/>
</dbReference>
<proteinExistence type="predicted"/>
<evidence type="ECO:0000313" key="3">
    <source>
        <dbReference type="EMBL" id="UUC45658.1"/>
    </source>
</evidence>
<keyword evidence="4" id="KW-1185">Reference proteome</keyword>
<accession>A0ABY5IS35</accession>
<organism evidence="3 4">
    <name type="scientific">Flavobacterium cerinum</name>
    <dbReference type="NCBI Taxonomy" id="2502784"/>
    <lineage>
        <taxon>Bacteria</taxon>
        <taxon>Pseudomonadati</taxon>
        <taxon>Bacteroidota</taxon>
        <taxon>Flavobacteriia</taxon>
        <taxon>Flavobacteriales</taxon>
        <taxon>Flavobacteriaceae</taxon>
        <taxon>Flavobacterium</taxon>
    </lineage>
</organism>
<dbReference type="InterPro" id="IPR015196">
    <property type="entry name" value="PngaseF_N"/>
</dbReference>
<dbReference type="SMART" id="SM01290">
    <property type="entry name" value="N-glycanase_N"/>
    <property type="match status" value="1"/>
</dbReference>
<sequence length="564" mass="63862">MKKLLTTLFVLHFCLLYAQIAVIPSNGYKITYLKSSNGKTIENQDPVLVFATEDQTVLVSSEKIISRKAAYPYEQTFIDLNDLNYTQFAHLSTTKSAVTIDTTSLESQKFEITGDTKTILGYKCRKAKTIINSNTIELWFTDALKVKGAPTVLGQNLGLVLEMVRNNNFAITAKKIERQKKISPRWMTTNQFSNTTIETDLLTYRDLLWKSRFTTINVFNNEIINFSDHSKSNDSILRFANGSIILKKIRFPKIKPGSQLFLELQEQSNGDAYDRTGSVFVIPEDQSLSFFDGLKNGVKTLPIYDNGNGKHYQGVVRTSNYTPLLELMRFFTPFGIKQYNHIALKDKKWHEIVPYRQDISDLQTALNNQTVWVGTFIGNYDKGGHKISLDITIHNEEKHSPAARFIFPLFNTTNIMEMAGQEYATMFDNEKGLEVTFDLPHDIKNAQLRYITTGHGGWENGDEFVPKKNSIFLDQQEVFAFTPWRQDCGSYRLFNPASGNFNNGLSSSDYSRSNWCPGTVTNPITIALGDLKAGKHTLQIRIPQGPREGNSFSSWNVSGVLIGN</sequence>
<protein>
    <submittedName>
        <fullName evidence="3">Peptide-N-glycosidase F-related protein</fullName>
    </submittedName>
</protein>
<dbReference type="Pfam" id="PF09112">
    <property type="entry name" value="N-glycanase_N"/>
    <property type="match status" value="1"/>
</dbReference>
<dbReference type="Gene3D" id="2.60.120.230">
    <property type="match status" value="1"/>
</dbReference>
<dbReference type="SUPFAM" id="SSF49742">
    <property type="entry name" value="PHM/PNGase F"/>
    <property type="match status" value="1"/>
</dbReference>
<keyword evidence="1" id="KW-1015">Disulfide bond</keyword>
<evidence type="ECO:0000259" key="2">
    <source>
        <dbReference type="SMART" id="SM01290"/>
    </source>
</evidence>
<feature type="domain" description="Peptide-N-glycosidase F N-terminal" evidence="2">
    <location>
        <begin position="215"/>
        <end position="393"/>
    </location>
</feature>
<dbReference type="Pfam" id="PF09113">
    <property type="entry name" value="N-glycanase_C"/>
    <property type="match status" value="1"/>
</dbReference>
<reference evidence="3" key="1">
    <citation type="submission" date="2022-07" db="EMBL/GenBank/DDBJ databases">
        <title>Isolation, identification, and degradation of a PFOSA degrading strain from sewage treatment plant.</title>
        <authorList>
            <person name="Zhang L."/>
            <person name="Huo Y."/>
        </authorList>
    </citation>
    <scope>NUCLEOTIDE SEQUENCE</scope>
    <source>
        <strain evidence="3">C1</strain>
    </source>
</reference>
<dbReference type="Pfam" id="PF22252">
    <property type="entry name" value="PNGase_F-II_N"/>
    <property type="match status" value="1"/>
</dbReference>
<gene>
    <name evidence="3" type="ORF">NOX80_00245</name>
</gene>
<dbReference type="InterPro" id="IPR015197">
    <property type="entry name" value="PngaseF_C"/>
</dbReference>
<evidence type="ECO:0000256" key="1">
    <source>
        <dbReference type="ARBA" id="ARBA00023157"/>
    </source>
</evidence>